<evidence type="ECO:0000313" key="1">
    <source>
        <dbReference type="EMBL" id="KAF5849451.1"/>
    </source>
</evidence>
<dbReference type="AlphaFoldDB" id="A0A8H6DV07"/>
<comment type="caution">
    <text evidence="1">The sequence shown here is derived from an EMBL/GenBank/DDBJ whole genome shotgun (WGS) entry which is preliminary data.</text>
</comment>
<dbReference type="Proteomes" id="UP000624244">
    <property type="component" value="Unassembled WGS sequence"/>
</dbReference>
<organism evidence="1 2">
    <name type="scientific">Cochliobolus sativus</name>
    <name type="common">Common root rot and spot blotch fungus</name>
    <name type="synonym">Bipolaris sorokiniana</name>
    <dbReference type="NCBI Taxonomy" id="45130"/>
    <lineage>
        <taxon>Eukaryota</taxon>
        <taxon>Fungi</taxon>
        <taxon>Dikarya</taxon>
        <taxon>Ascomycota</taxon>
        <taxon>Pezizomycotina</taxon>
        <taxon>Dothideomycetes</taxon>
        <taxon>Pleosporomycetidae</taxon>
        <taxon>Pleosporales</taxon>
        <taxon>Pleosporineae</taxon>
        <taxon>Pleosporaceae</taxon>
        <taxon>Bipolaris</taxon>
    </lineage>
</organism>
<sequence length="229" mass="25441">MDSSHRKIELQSPSDLSYLTSQIRTTARQKLDLHLPPVTSSTAEPDDLRRSVEDLVDAFVAQVLRGMRQNISINGIDVVNAVDDSDSAMQGIVGGEGEEEKTEVEREEFEAFDEKLRTKLGDAVARRDALIAKISQHRRTTPAVAAKAFEESFEREEEEVAGKWVGLEERVKEVREGDVAGVESGVRQEEVQRNWERAVEGLQALNKGLPETRARLERAGDVVGYLGGK</sequence>
<dbReference type="PANTHER" id="PTHR31749:SF3">
    <property type="entry name" value="KINETOCHORE-ASSOCIATED PROTEIN NSL1 HOMOLOG"/>
    <property type="match status" value="1"/>
</dbReference>
<proteinExistence type="predicted"/>
<dbReference type="PANTHER" id="PTHR31749">
    <property type="entry name" value="KINETOCHORE-ASSOCIATED PROTEIN NSL1 HOMOLOG"/>
    <property type="match status" value="1"/>
</dbReference>
<evidence type="ECO:0000313" key="2">
    <source>
        <dbReference type="Proteomes" id="UP000624244"/>
    </source>
</evidence>
<evidence type="ECO:0008006" key="3">
    <source>
        <dbReference type="Google" id="ProtNLM"/>
    </source>
</evidence>
<dbReference type="GO" id="GO:0000444">
    <property type="term" value="C:MIS12/MIND type complex"/>
    <property type="evidence" value="ECO:0007669"/>
    <property type="project" value="TreeGrafter"/>
</dbReference>
<gene>
    <name evidence="1" type="ORF">GGP41_006380</name>
</gene>
<dbReference type="GO" id="GO:0000070">
    <property type="term" value="P:mitotic sister chromatid segregation"/>
    <property type="evidence" value="ECO:0007669"/>
    <property type="project" value="InterPro"/>
</dbReference>
<dbReference type="Pfam" id="PF08641">
    <property type="entry name" value="Mis14"/>
    <property type="match status" value="1"/>
</dbReference>
<dbReference type="InterPro" id="IPR013950">
    <property type="entry name" value="Mis14/Nsl1"/>
</dbReference>
<name>A0A8H6DV07_COCSA</name>
<reference evidence="1" key="1">
    <citation type="submission" date="2019-11" db="EMBL/GenBank/DDBJ databases">
        <title>Bipolaris sorokiniana Genome sequencing.</title>
        <authorList>
            <person name="Wang H."/>
        </authorList>
    </citation>
    <scope>NUCLEOTIDE SEQUENCE</scope>
</reference>
<dbReference type="EMBL" id="WNKQ01000009">
    <property type="protein sequence ID" value="KAF5849451.1"/>
    <property type="molecule type" value="Genomic_DNA"/>
</dbReference>
<accession>A0A8H6DV07</accession>
<protein>
    <recommendedName>
        <fullName evidence="3">Kinetochore protein mis14</fullName>
    </recommendedName>
</protein>
<dbReference type="OMA" id="EVQRNWE"/>